<dbReference type="GO" id="GO:0003677">
    <property type="term" value="F:DNA binding"/>
    <property type="evidence" value="ECO:0007669"/>
    <property type="project" value="UniProtKB-KW"/>
</dbReference>
<evidence type="ECO:0000259" key="1">
    <source>
        <dbReference type="Pfam" id="PF12728"/>
    </source>
</evidence>
<reference evidence="3" key="1">
    <citation type="journal article" date="2011" name="Stand. Genomic Sci.">
        <title>Complete genome sequence of Arthrobacter phenanthrenivorans type strain (Sphe3).</title>
        <authorList>
            <person name="Kallimanis A."/>
            <person name="Labutti K.M."/>
            <person name="Lapidus A."/>
            <person name="Clum A."/>
            <person name="Lykidis A."/>
            <person name="Mavromatis K."/>
            <person name="Pagani I."/>
            <person name="Liolios K."/>
            <person name="Ivanova N."/>
            <person name="Goodwin L."/>
            <person name="Pitluck S."/>
            <person name="Chen A."/>
            <person name="Palaniappan K."/>
            <person name="Markowitz V."/>
            <person name="Bristow J."/>
            <person name="Velentzas A.D."/>
            <person name="Perisynakis A."/>
            <person name="Ouzounis C.C."/>
            <person name="Kyrpides N.C."/>
            <person name="Koukkou A.I."/>
            <person name="Drainas C."/>
        </authorList>
    </citation>
    <scope>NUCLEOTIDE SEQUENCE [LARGE SCALE GENOMIC DNA]</scope>
    <source>
        <strain evidence="3">DSM 18606 / JCM 16027 / LMG 23796 / Sphe3</strain>
    </source>
</reference>
<proteinExistence type="predicted"/>
<dbReference type="SUPFAM" id="SSF46955">
    <property type="entry name" value="Putative DNA-binding domain"/>
    <property type="match status" value="1"/>
</dbReference>
<dbReference type="Gene3D" id="1.10.1660.10">
    <property type="match status" value="1"/>
</dbReference>
<organism evidence="2 3">
    <name type="scientific">Pseudarthrobacter phenanthrenivorans (strain DSM 18606 / JCM 16027 / LMG 23796 / Sphe3)</name>
    <name type="common">Arthrobacter phenanthrenivorans</name>
    <dbReference type="NCBI Taxonomy" id="930171"/>
    <lineage>
        <taxon>Bacteria</taxon>
        <taxon>Bacillati</taxon>
        <taxon>Actinomycetota</taxon>
        <taxon>Actinomycetes</taxon>
        <taxon>Micrococcales</taxon>
        <taxon>Micrococcaceae</taxon>
        <taxon>Pseudarthrobacter</taxon>
    </lineage>
</organism>
<name>F0MCL9_PSEPM</name>
<dbReference type="AlphaFoldDB" id="F0MCL9"/>
<dbReference type="KEGG" id="apn:Asphe3_42100"/>
<dbReference type="Proteomes" id="UP000008639">
    <property type="component" value="Plasmid pASPHE302"/>
</dbReference>
<protein>
    <submittedName>
        <fullName evidence="2">DNA-binding protein, excisionase family</fullName>
    </submittedName>
</protein>
<dbReference type="OrthoDB" id="26212at2"/>
<geneLocation type="plasmid" evidence="2 3">
    <name>pASPHE302</name>
</geneLocation>
<dbReference type="NCBIfam" id="TIGR01764">
    <property type="entry name" value="excise"/>
    <property type="match status" value="1"/>
</dbReference>
<keyword evidence="2" id="KW-0614">Plasmid</keyword>
<keyword evidence="2" id="KW-0238">DNA-binding</keyword>
<dbReference type="RefSeq" id="WP_013603133.1">
    <property type="nucleotide sequence ID" value="NC_015147.1"/>
</dbReference>
<feature type="domain" description="Helix-turn-helix" evidence="1">
    <location>
        <begin position="83"/>
        <end position="131"/>
    </location>
</feature>
<dbReference type="EMBL" id="CP002381">
    <property type="protein sequence ID" value="ADX75275.1"/>
    <property type="molecule type" value="Genomic_DNA"/>
</dbReference>
<dbReference type="InterPro" id="IPR041657">
    <property type="entry name" value="HTH_17"/>
</dbReference>
<evidence type="ECO:0000313" key="2">
    <source>
        <dbReference type="EMBL" id="ADX75275.1"/>
    </source>
</evidence>
<dbReference type="HOGENOM" id="CLU_106726_4_0_11"/>
<evidence type="ECO:0000313" key="3">
    <source>
        <dbReference type="Proteomes" id="UP000008639"/>
    </source>
</evidence>
<accession>F0MCL9</accession>
<dbReference type="Pfam" id="PF12728">
    <property type="entry name" value="HTH_17"/>
    <property type="match status" value="1"/>
</dbReference>
<dbReference type="InterPro" id="IPR009061">
    <property type="entry name" value="DNA-bd_dom_put_sf"/>
</dbReference>
<dbReference type="InterPro" id="IPR010093">
    <property type="entry name" value="SinI_DNA-bd"/>
</dbReference>
<gene>
    <name evidence="2" type="ordered locus">Asphe3_42100</name>
</gene>
<sequence length="153" mass="16778">MSALLDRTEKTVVATTEQENAQARELIARLREKTTNESPRLALKNASGDSVEAPEELTALLRKVVEAMGRGATVTIGTLPKELTTTTAAKMLGISRPTLMQLIQKGELPAHKVGSHTRVFAEDVQKYREARAATRRQGIDELRALEDELGIDD</sequence>